<dbReference type="Proteomes" id="UP001159428">
    <property type="component" value="Unassembled WGS sequence"/>
</dbReference>
<feature type="region of interest" description="Disordered" evidence="1">
    <location>
        <begin position="101"/>
        <end position="128"/>
    </location>
</feature>
<reference evidence="2 3" key="1">
    <citation type="submission" date="2022-05" db="EMBL/GenBank/DDBJ databases">
        <authorList>
            <consortium name="Genoscope - CEA"/>
            <person name="William W."/>
        </authorList>
    </citation>
    <scope>NUCLEOTIDE SEQUENCE [LARGE SCALE GENOMIC DNA]</scope>
</reference>
<proteinExistence type="predicted"/>
<gene>
    <name evidence="2" type="ORF">PMEA_00021946</name>
</gene>
<protein>
    <submittedName>
        <fullName evidence="2">Uncharacterized protein</fullName>
    </submittedName>
</protein>
<comment type="caution">
    <text evidence="2">The sequence shown here is derived from an EMBL/GenBank/DDBJ whole genome shotgun (WGS) entry which is preliminary data.</text>
</comment>
<evidence type="ECO:0000313" key="3">
    <source>
        <dbReference type="Proteomes" id="UP001159428"/>
    </source>
</evidence>
<keyword evidence="3" id="KW-1185">Reference proteome</keyword>
<name>A0AAU9VZR5_9CNID</name>
<feature type="compositionally biased region" description="Basic residues" evidence="1">
    <location>
        <begin position="107"/>
        <end position="117"/>
    </location>
</feature>
<organism evidence="2 3">
    <name type="scientific">Pocillopora meandrina</name>
    <dbReference type="NCBI Taxonomy" id="46732"/>
    <lineage>
        <taxon>Eukaryota</taxon>
        <taxon>Metazoa</taxon>
        <taxon>Cnidaria</taxon>
        <taxon>Anthozoa</taxon>
        <taxon>Hexacorallia</taxon>
        <taxon>Scleractinia</taxon>
        <taxon>Astrocoeniina</taxon>
        <taxon>Pocilloporidae</taxon>
        <taxon>Pocillopora</taxon>
    </lineage>
</organism>
<evidence type="ECO:0000313" key="2">
    <source>
        <dbReference type="EMBL" id="CAH3038865.1"/>
    </source>
</evidence>
<feature type="region of interest" description="Disordered" evidence="1">
    <location>
        <begin position="155"/>
        <end position="179"/>
    </location>
</feature>
<evidence type="ECO:0000256" key="1">
    <source>
        <dbReference type="SAM" id="MobiDB-lite"/>
    </source>
</evidence>
<sequence>MAAGARTFPRENEVLEGCEANLLVIPSARQVYHMFCGLCMYSTMSSETVRRQETDSGGLMENLLWKSTTDLNRQVCGKVVARGSLELNDCKKPITGVIFRGSIPHPSKLKKKKRKRSNNPPRMRQSQQGFDVIAHVAQLRRKHVEFNWLPTNQRDDLASSSHSVEEEPFPPGSTGPQCVPSTPTLLSSESFELHLPPTSHNSKERAMDLFNSYCQIVTGQFSIPSHPDTRHTQLPITDRLTPVVEQQSLAAWLNHQNFQYLPEKLFHPIISEPPKEE</sequence>
<dbReference type="EMBL" id="CALNXJ010000004">
    <property type="protein sequence ID" value="CAH3038865.1"/>
    <property type="molecule type" value="Genomic_DNA"/>
</dbReference>
<accession>A0AAU9VZR5</accession>
<dbReference type="AlphaFoldDB" id="A0AAU9VZR5"/>